<proteinExistence type="inferred from homology"/>
<evidence type="ECO:0000256" key="8">
    <source>
        <dbReference type="SAM" id="SignalP"/>
    </source>
</evidence>
<keyword evidence="5 9" id="KW-0378">Hydrolase</keyword>
<keyword evidence="10" id="KW-1185">Reference proteome</keyword>
<reference evidence="10" key="1">
    <citation type="journal article" date="2019" name="Int. J. Syst. Evol. Microbiol.">
        <title>The Global Catalogue of Microorganisms (GCM) 10K type strain sequencing project: providing services to taxonomists for standard genome sequencing and annotation.</title>
        <authorList>
            <consortium name="The Broad Institute Genomics Platform"/>
            <consortium name="The Broad Institute Genome Sequencing Center for Infectious Disease"/>
            <person name="Wu L."/>
            <person name="Ma J."/>
        </authorList>
    </citation>
    <scope>NUCLEOTIDE SEQUENCE [LARGE SCALE GENOMIC DNA]</scope>
    <source>
        <strain evidence="10">KCTC 52606</strain>
    </source>
</reference>
<comment type="caution">
    <text evidence="9">The sequence shown here is derived from an EMBL/GenBank/DDBJ whole genome shotgun (WGS) entry which is preliminary data.</text>
</comment>
<evidence type="ECO:0000256" key="1">
    <source>
        <dbReference type="ARBA" id="ARBA00006249"/>
    </source>
</evidence>
<dbReference type="SUPFAM" id="SSF53474">
    <property type="entry name" value="alpha/beta-Hydrolases"/>
    <property type="match status" value="1"/>
</dbReference>
<organism evidence="9 10">
    <name type="scientific">Alteraurantiacibacter lauratis</name>
    <dbReference type="NCBI Taxonomy" id="2054627"/>
    <lineage>
        <taxon>Bacteria</taxon>
        <taxon>Pseudomonadati</taxon>
        <taxon>Pseudomonadota</taxon>
        <taxon>Alphaproteobacteria</taxon>
        <taxon>Sphingomonadales</taxon>
        <taxon>Erythrobacteraceae</taxon>
        <taxon>Alteraurantiacibacter</taxon>
    </lineage>
</organism>
<dbReference type="PANTHER" id="PTHR33938:SF15">
    <property type="entry name" value="FERULOYL ESTERASE B-RELATED"/>
    <property type="match status" value="1"/>
</dbReference>
<comment type="similarity">
    <text evidence="1">Belongs to the tannase family.</text>
</comment>
<dbReference type="RefSeq" id="WP_336917966.1">
    <property type="nucleotide sequence ID" value="NZ_JBANRN010000003.1"/>
</dbReference>
<protein>
    <submittedName>
        <fullName evidence="9">Tannase/feruloyl esterase family alpha/beta hydrolase</fullName>
    </submittedName>
</protein>
<keyword evidence="4 8" id="KW-0732">Signal</keyword>
<keyword evidence="3" id="KW-0479">Metal-binding</keyword>
<dbReference type="GO" id="GO:0016787">
    <property type="term" value="F:hydrolase activity"/>
    <property type="evidence" value="ECO:0007669"/>
    <property type="project" value="UniProtKB-KW"/>
</dbReference>
<keyword evidence="2" id="KW-0719">Serine esterase</keyword>
<evidence type="ECO:0000256" key="6">
    <source>
        <dbReference type="ARBA" id="ARBA00022837"/>
    </source>
</evidence>
<gene>
    <name evidence="9" type="ORF">ACFODK_04610</name>
</gene>
<accession>A0ABV7EE89</accession>
<keyword evidence="6" id="KW-0106">Calcium</keyword>
<dbReference type="PANTHER" id="PTHR33938">
    <property type="entry name" value="FERULOYL ESTERASE B-RELATED"/>
    <property type="match status" value="1"/>
</dbReference>
<dbReference type="Pfam" id="PF07519">
    <property type="entry name" value="Tannase"/>
    <property type="match status" value="2"/>
</dbReference>
<dbReference type="Proteomes" id="UP001595378">
    <property type="component" value="Unassembled WGS sequence"/>
</dbReference>
<dbReference type="InterPro" id="IPR011118">
    <property type="entry name" value="Tannase/feruloyl_esterase"/>
</dbReference>
<evidence type="ECO:0000256" key="7">
    <source>
        <dbReference type="ARBA" id="ARBA00023157"/>
    </source>
</evidence>
<evidence type="ECO:0000256" key="4">
    <source>
        <dbReference type="ARBA" id="ARBA00022729"/>
    </source>
</evidence>
<name>A0ABV7EE89_9SPHN</name>
<sequence length="528" mass="55710">MRHRVRGAAVLACSVSAFGLGSALPAQETQTVPAERCGRAMMQLGDGYLEVTAATLIPAQPATMTPFGPQAALPQHCLVEGMLNRRTGVDGKEYGIGFELALPLTWNGRYLLMGGGGLNGSIRPPFGPVAAGNSNALAMGFAVASHDSGHKGEVFDASFQADQRAALDFAETSVHTVTLATRWLAAAFYGEPPRRSYMTGCSTGGREGMLASQRYPELFDGIVIGAPAMRPGHSNLAIEWAQVLLNRTQAAGVTTPAGFSSAERAVVDAGLARQCDGADGRVDGMIFNVEACRNFDARALACAPGQVTDGSAGCLAPEKAEALAQIFAGPREASGRPLYTAIPWDTGVTYAGPGLPGYIPSGAPGPFGPANAGREIDLDARLAAVEWDAVGRLTDTAYWTNLSTFLRRGAKIMFYHGVSDPWFSAIDTWEYFQRAREANGAAAWDDAARFYMVPGMLHCSGGNAFDRFDLLSPLVEWVEQGRAPNGITARRSDGAAGERPLCAHPAYPHYTGGDPALAASYSCRLPQG</sequence>
<dbReference type="InterPro" id="IPR029058">
    <property type="entry name" value="AB_hydrolase_fold"/>
</dbReference>
<evidence type="ECO:0000256" key="3">
    <source>
        <dbReference type="ARBA" id="ARBA00022723"/>
    </source>
</evidence>
<evidence type="ECO:0000313" key="10">
    <source>
        <dbReference type="Proteomes" id="UP001595378"/>
    </source>
</evidence>
<evidence type="ECO:0000256" key="5">
    <source>
        <dbReference type="ARBA" id="ARBA00022801"/>
    </source>
</evidence>
<dbReference type="Gene3D" id="3.40.50.1820">
    <property type="entry name" value="alpha/beta hydrolase"/>
    <property type="match status" value="1"/>
</dbReference>
<dbReference type="EMBL" id="JBHRSU010000004">
    <property type="protein sequence ID" value="MFC3100168.1"/>
    <property type="molecule type" value="Genomic_DNA"/>
</dbReference>
<keyword evidence="7" id="KW-1015">Disulfide bond</keyword>
<feature type="signal peptide" evidence="8">
    <location>
        <begin position="1"/>
        <end position="28"/>
    </location>
</feature>
<feature type="chain" id="PRO_5046319848" evidence="8">
    <location>
        <begin position="29"/>
        <end position="528"/>
    </location>
</feature>
<evidence type="ECO:0000313" key="9">
    <source>
        <dbReference type="EMBL" id="MFC3100168.1"/>
    </source>
</evidence>
<evidence type="ECO:0000256" key="2">
    <source>
        <dbReference type="ARBA" id="ARBA00022487"/>
    </source>
</evidence>